<dbReference type="PROSITE" id="PS51257">
    <property type="entry name" value="PROKAR_LIPOPROTEIN"/>
    <property type="match status" value="1"/>
</dbReference>
<dbReference type="GeneID" id="54998898"/>
<dbReference type="Proteomes" id="UP000515342">
    <property type="component" value="Segment"/>
</dbReference>
<keyword evidence="3" id="KW-1185">Reference proteome</keyword>
<evidence type="ECO:0000313" key="2">
    <source>
        <dbReference type="EMBL" id="ADD95498.1"/>
    </source>
</evidence>
<reference evidence="2 3" key="1">
    <citation type="journal article" date="2010" name="ISME J.">
        <title>Metagenome of the Mediterranean deep chlorophyll maximum studied by direct and fosmid library 454 pyrosequencing.</title>
        <authorList>
            <person name="Ghai R."/>
            <person name="Martin-Cuadrado A.B."/>
            <person name="Molto A.G."/>
            <person name="Heredia I.G."/>
            <person name="Cabrera R."/>
            <person name="Martin J."/>
            <person name="Verdu M."/>
            <person name="Deschamps P."/>
            <person name="Moreira D."/>
            <person name="Lopez-Garcia P."/>
            <person name="Mira A."/>
            <person name="Rodriguez-Valera F."/>
        </authorList>
    </citation>
    <scope>NUCLEOTIDE SEQUENCE [LARGE SCALE GENOMIC DNA]</scope>
</reference>
<sequence>MQTVSTRTGMSIATNVTTTNLRMIPLQTTLTIACNMYNYKDQPEGCTPEESQREPVNSSRPTETENFYATIISTALERLSEQK</sequence>
<dbReference type="EMBL" id="GU943073">
    <property type="protein sequence ID" value="ADD95498.1"/>
    <property type="molecule type" value="Genomic_DNA"/>
</dbReference>
<organism evidence="2 3">
    <name type="scientific">uncultured phage MedDCM-OCT-S08-C41</name>
    <dbReference type="NCBI Taxonomy" id="743578"/>
    <lineage>
        <taxon>Viruses</taxon>
        <taxon>Duplodnaviria</taxon>
        <taxon>Heunggongvirae</taxon>
        <taxon>Uroviricota</taxon>
        <taxon>Caudoviricetes</taxon>
        <taxon>Autographivirales</taxon>
        <taxon>Powvirus</taxon>
        <taxon>Powvirus S08C41</taxon>
    </lineage>
</organism>
<protein>
    <submittedName>
        <fullName evidence="2">Uncharacterized protein</fullName>
    </submittedName>
</protein>
<accession>D6PIE7</accession>
<feature type="compositionally biased region" description="Polar residues" evidence="1">
    <location>
        <begin position="54"/>
        <end position="64"/>
    </location>
</feature>
<proteinExistence type="predicted"/>
<feature type="region of interest" description="Disordered" evidence="1">
    <location>
        <begin position="43"/>
        <end position="64"/>
    </location>
</feature>
<name>D6PIE7_9CAUD</name>
<dbReference type="RefSeq" id="YP_009808004.1">
    <property type="nucleotide sequence ID" value="NC_048034.1"/>
</dbReference>
<evidence type="ECO:0000313" key="3">
    <source>
        <dbReference type="Proteomes" id="UP000515342"/>
    </source>
</evidence>
<evidence type="ECO:0000256" key="1">
    <source>
        <dbReference type="SAM" id="MobiDB-lite"/>
    </source>
</evidence>
<dbReference type="KEGG" id="vg:54998898"/>